<protein>
    <submittedName>
        <fullName evidence="1">Uncharacterized protein</fullName>
    </submittedName>
</protein>
<accession>A0A6G1ILY7</accession>
<dbReference type="Proteomes" id="UP000799291">
    <property type="component" value="Unassembled WGS sequence"/>
</dbReference>
<evidence type="ECO:0000313" key="2">
    <source>
        <dbReference type="Proteomes" id="UP000799291"/>
    </source>
</evidence>
<organism evidence="1 2">
    <name type="scientific">Lentithecium fluviatile CBS 122367</name>
    <dbReference type="NCBI Taxonomy" id="1168545"/>
    <lineage>
        <taxon>Eukaryota</taxon>
        <taxon>Fungi</taxon>
        <taxon>Dikarya</taxon>
        <taxon>Ascomycota</taxon>
        <taxon>Pezizomycotina</taxon>
        <taxon>Dothideomycetes</taxon>
        <taxon>Pleosporomycetidae</taxon>
        <taxon>Pleosporales</taxon>
        <taxon>Massarineae</taxon>
        <taxon>Lentitheciaceae</taxon>
        <taxon>Lentithecium</taxon>
    </lineage>
</organism>
<reference evidence="1" key="1">
    <citation type="journal article" date="2020" name="Stud. Mycol.">
        <title>101 Dothideomycetes genomes: a test case for predicting lifestyles and emergence of pathogens.</title>
        <authorList>
            <person name="Haridas S."/>
            <person name="Albert R."/>
            <person name="Binder M."/>
            <person name="Bloem J."/>
            <person name="Labutti K."/>
            <person name="Salamov A."/>
            <person name="Andreopoulos B."/>
            <person name="Baker S."/>
            <person name="Barry K."/>
            <person name="Bills G."/>
            <person name="Bluhm B."/>
            <person name="Cannon C."/>
            <person name="Castanera R."/>
            <person name="Culley D."/>
            <person name="Daum C."/>
            <person name="Ezra D."/>
            <person name="Gonzalez J."/>
            <person name="Henrissat B."/>
            <person name="Kuo A."/>
            <person name="Liang C."/>
            <person name="Lipzen A."/>
            <person name="Lutzoni F."/>
            <person name="Magnuson J."/>
            <person name="Mondo S."/>
            <person name="Nolan M."/>
            <person name="Ohm R."/>
            <person name="Pangilinan J."/>
            <person name="Park H.-J."/>
            <person name="Ramirez L."/>
            <person name="Alfaro M."/>
            <person name="Sun H."/>
            <person name="Tritt A."/>
            <person name="Yoshinaga Y."/>
            <person name="Zwiers L.-H."/>
            <person name="Turgeon B."/>
            <person name="Goodwin S."/>
            <person name="Spatafora J."/>
            <person name="Crous P."/>
            <person name="Grigoriev I."/>
        </authorList>
    </citation>
    <scope>NUCLEOTIDE SEQUENCE</scope>
    <source>
        <strain evidence="1">CBS 122367</strain>
    </source>
</reference>
<proteinExistence type="predicted"/>
<evidence type="ECO:0000313" key="1">
    <source>
        <dbReference type="EMBL" id="KAF2679264.1"/>
    </source>
</evidence>
<dbReference type="AlphaFoldDB" id="A0A6G1ILY7"/>
<name>A0A6G1ILY7_9PLEO</name>
<dbReference type="EMBL" id="MU005605">
    <property type="protein sequence ID" value="KAF2679264.1"/>
    <property type="molecule type" value="Genomic_DNA"/>
</dbReference>
<gene>
    <name evidence="1" type="ORF">K458DRAFT_394170</name>
</gene>
<keyword evidence="2" id="KW-1185">Reference proteome</keyword>
<sequence>MDHQQAIGALQSNTGLSIPTDGSLGIDIRGRFQGSPFHLSSRLPPTITSASCTQKLSHIGSTAQTFLVKKGGVYPEHFTPFCNQYNLLRHVRHLALESDRWWGIWPPGSQYHPIAFNSAVYTLAEQYNSLQRLEFNVLAIALKIEDDWMPVPEMVKDCQFDRNLNLPCLRRMDLRLVETKYRYAVGNRGFQAFMA</sequence>